<feature type="signal peptide" evidence="1">
    <location>
        <begin position="1"/>
        <end position="25"/>
    </location>
</feature>
<feature type="domain" description="DUF8094" evidence="2">
    <location>
        <begin position="35"/>
        <end position="322"/>
    </location>
</feature>
<organism evidence="3 4">
    <name type="scientific">Streptomyces aidingensis</name>
    <dbReference type="NCBI Taxonomy" id="910347"/>
    <lineage>
        <taxon>Bacteria</taxon>
        <taxon>Bacillati</taxon>
        <taxon>Actinomycetota</taxon>
        <taxon>Actinomycetes</taxon>
        <taxon>Kitasatosporales</taxon>
        <taxon>Streptomycetaceae</taxon>
        <taxon>Streptomyces</taxon>
    </lineage>
</organism>
<feature type="chain" id="PRO_5039539396" description="DUF8094 domain-containing protein" evidence="1">
    <location>
        <begin position="26"/>
        <end position="333"/>
    </location>
</feature>
<evidence type="ECO:0000259" key="2">
    <source>
        <dbReference type="Pfam" id="PF26366"/>
    </source>
</evidence>
<reference evidence="3 4" key="1">
    <citation type="submission" date="2016-10" db="EMBL/GenBank/DDBJ databases">
        <authorList>
            <person name="de Groot N.N."/>
        </authorList>
    </citation>
    <scope>NUCLEOTIDE SEQUENCE [LARGE SCALE GENOMIC DNA]</scope>
    <source>
        <strain evidence="3 4">CGMCC 4.5739</strain>
    </source>
</reference>
<dbReference type="InterPro" id="IPR058407">
    <property type="entry name" value="DUF8094"/>
</dbReference>
<dbReference type="Proteomes" id="UP000199207">
    <property type="component" value="Unassembled WGS sequence"/>
</dbReference>
<accession>A0A1I1L625</accession>
<gene>
    <name evidence="3" type="ORF">SAMN05421773_10566</name>
</gene>
<protein>
    <recommendedName>
        <fullName evidence="2">DUF8094 domain-containing protein</fullName>
    </recommendedName>
</protein>
<dbReference type="EMBL" id="FOLM01000005">
    <property type="protein sequence ID" value="SFC68405.1"/>
    <property type="molecule type" value="Genomic_DNA"/>
</dbReference>
<dbReference type="OrthoDB" id="3510378at2"/>
<name>A0A1I1L625_9ACTN</name>
<evidence type="ECO:0000313" key="3">
    <source>
        <dbReference type="EMBL" id="SFC68405.1"/>
    </source>
</evidence>
<evidence type="ECO:0000313" key="4">
    <source>
        <dbReference type="Proteomes" id="UP000199207"/>
    </source>
</evidence>
<evidence type="ECO:0000256" key="1">
    <source>
        <dbReference type="SAM" id="SignalP"/>
    </source>
</evidence>
<dbReference type="AlphaFoldDB" id="A0A1I1L625"/>
<keyword evidence="1" id="KW-0732">Signal</keyword>
<proteinExistence type="predicted"/>
<dbReference type="RefSeq" id="WP_093838655.1">
    <property type="nucleotide sequence ID" value="NZ_FOLM01000005.1"/>
</dbReference>
<dbReference type="STRING" id="910347.SAMN05421773_10566"/>
<keyword evidence="4" id="KW-1185">Reference proteome</keyword>
<sequence>MLVRARSKAASIALAVSLALPLAGCMTVHGERAEVPAVTETEAQAVLEHYAEVSNEANLVYDEELNRTVDTGALGQINRAGHRARHEVHPEGNPDYRPLAFEDTRFHIPRLAGWPKFFLADTLSGRGDGNRWLLVFTRGSLEEDWKASYLSLLPPSAVPEFAQDEDGHAVAVRTAGGPSPDPAAAAADGLALDPAGISAAYGDYLRTGEGPFADGPYTSEELARREGESTDPAFYVQHEDLPPEDPALAALGLRTTDGGALLFFTVHHHEQKTWATGVTPVVDEYVEALMEGEPEQTVTIDRMAILTAHVPAEGDGEAALLFRISGALSATGA</sequence>
<dbReference type="Pfam" id="PF26366">
    <property type="entry name" value="DUF8094"/>
    <property type="match status" value="1"/>
</dbReference>